<dbReference type="EMBL" id="PDCG01000004">
    <property type="protein sequence ID" value="RBP97735.1"/>
    <property type="molecule type" value="Genomic_DNA"/>
</dbReference>
<keyword evidence="2" id="KW-1185">Reference proteome</keyword>
<dbReference type="InterPro" id="IPR009706">
    <property type="entry name" value="DUF1287"/>
</dbReference>
<dbReference type="Proteomes" id="UP000252530">
    <property type="component" value="Unassembled WGS sequence"/>
</dbReference>
<dbReference type="Pfam" id="PF06940">
    <property type="entry name" value="DUF1287"/>
    <property type="match status" value="1"/>
</dbReference>
<protein>
    <submittedName>
        <fullName evidence="1">DUF1287 domain-containing protein</fullName>
    </submittedName>
</protein>
<dbReference type="AlphaFoldDB" id="A0A366K7L2"/>
<comment type="caution">
    <text evidence="1">The sequence shown here is derived from an EMBL/GenBank/DDBJ whole genome shotgun (WGS) entry which is preliminary data.</text>
</comment>
<gene>
    <name evidence="1" type="ORF">CRD60_05425</name>
</gene>
<evidence type="ECO:0000313" key="2">
    <source>
        <dbReference type="Proteomes" id="UP000252530"/>
    </source>
</evidence>
<dbReference type="OrthoDB" id="114026at2"/>
<name>A0A366K7L2_9BIFI</name>
<evidence type="ECO:0000313" key="1">
    <source>
        <dbReference type="EMBL" id="RBP97735.1"/>
    </source>
</evidence>
<organism evidence="1 2">
    <name type="scientific">Bifidobacterium aemilianum</name>
    <dbReference type="NCBI Taxonomy" id="2493120"/>
    <lineage>
        <taxon>Bacteria</taxon>
        <taxon>Bacillati</taxon>
        <taxon>Actinomycetota</taxon>
        <taxon>Actinomycetes</taxon>
        <taxon>Bifidobacteriales</taxon>
        <taxon>Bifidobacteriaceae</taxon>
        <taxon>Bifidobacterium</taxon>
    </lineage>
</organism>
<reference evidence="1 2" key="1">
    <citation type="submission" date="2017-10" db="EMBL/GenBank/DDBJ databases">
        <title>Bifidobacterium xylocopum sp. nov. and Bifidobacterium aemilianum sp. nov., from the carpenter bee (Xylocopa violacea) digestive tract.</title>
        <authorList>
            <person name="Alberoni D."/>
            <person name="Baffoni L."/>
            <person name="Di Gioia D."/>
            <person name="Gaggia F."/>
            <person name="Biavati B."/>
        </authorList>
    </citation>
    <scope>NUCLEOTIDE SEQUENCE [LARGE SCALE GENOMIC DNA]</scope>
    <source>
        <strain evidence="1 2">XV10</strain>
    </source>
</reference>
<accession>A0A366K7L2</accession>
<proteinExistence type="predicted"/>
<sequence length="234" mass="25913">MVVLLLSALLAARLIDRVRVDRPSEAATSKQADSPKMADRAPKLISPVDYNHNGVDDYSDIVAGTRQDAEHHPHYDSGYYQGGYPPADRGACTDLVWPSLRTAGYDLKAMVDADIASHPDAYSAAISRPDPNIDFRRASVLGIFLGRYGQTLTNDTADHDQWGQADLVVFDNGWHIGVVSDRRDQSGVPLLLHNMGQKERENDYLNSPKRRPITGHYRFDASKVPADVLKAWTS</sequence>